<protein>
    <submittedName>
        <fullName evidence="1">Uncharacterized protein</fullName>
    </submittedName>
</protein>
<sequence length="80" mass="9176">MSTLFRRVINPLAALRHRPWPLSPAVAPQLGIEEPIEEEKTPYYSPVNFYPAHLGEVLNDRYQLVTNLGMALIQLYGWLV</sequence>
<dbReference type="AlphaFoldDB" id="A0A1L9UYG1"/>
<dbReference type="OrthoDB" id="5979581at2759"/>
<dbReference type="GeneID" id="93576563"/>
<name>A0A1L9UYG1_ASPBC</name>
<feature type="non-terminal residue" evidence="1">
    <location>
        <position position="80"/>
    </location>
</feature>
<reference evidence="2" key="1">
    <citation type="journal article" date="2017" name="Genome Biol.">
        <title>Comparative genomics reveals high biological diversity and specific adaptations in the industrially and medically important fungal genus Aspergillus.</title>
        <authorList>
            <person name="de Vries R.P."/>
            <person name="Riley R."/>
            <person name="Wiebenga A."/>
            <person name="Aguilar-Osorio G."/>
            <person name="Amillis S."/>
            <person name="Uchima C.A."/>
            <person name="Anderluh G."/>
            <person name="Asadollahi M."/>
            <person name="Askin M."/>
            <person name="Barry K."/>
            <person name="Battaglia E."/>
            <person name="Bayram O."/>
            <person name="Benocci T."/>
            <person name="Braus-Stromeyer S.A."/>
            <person name="Caldana C."/>
            <person name="Canovas D."/>
            <person name="Cerqueira G.C."/>
            <person name="Chen F."/>
            <person name="Chen W."/>
            <person name="Choi C."/>
            <person name="Clum A."/>
            <person name="Dos Santos R.A."/>
            <person name="Damasio A.R."/>
            <person name="Diallinas G."/>
            <person name="Emri T."/>
            <person name="Fekete E."/>
            <person name="Flipphi M."/>
            <person name="Freyberg S."/>
            <person name="Gallo A."/>
            <person name="Gournas C."/>
            <person name="Habgood R."/>
            <person name="Hainaut M."/>
            <person name="Harispe M.L."/>
            <person name="Henrissat B."/>
            <person name="Hilden K.S."/>
            <person name="Hope R."/>
            <person name="Hossain A."/>
            <person name="Karabika E."/>
            <person name="Karaffa L."/>
            <person name="Karanyi Z."/>
            <person name="Krasevec N."/>
            <person name="Kuo A."/>
            <person name="Kusch H."/>
            <person name="LaButti K."/>
            <person name="Lagendijk E.L."/>
            <person name="Lapidus A."/>
            <person name="Levasseur A."/>
            <person name="Lindquist E."/>
            <person name="Lipzen A."/>
            <person name="Logrieco A.F."/>
            <person name="MacCabe A."/>
            <person name="Maekelae M.R."/>
            <person name="Malavazi I."/>
            <person name="Melin P."/>
            <person name="Meyer V."/>
            <person name="Mielnichuk N."/>
            <person name="Miskei M."/>
            <person name="Molnar A.P."/>
            <person name="Mule G."/>
            <person name="Ngan C.Y."/>
            <person name="Orejas M."/>
            <person name="Orosz E."/>
            <person name="Ouedraogo J.P."/>
            <person name="Overkamp K.M."/>
            <person name="Park H.-S."/>
            <person name="Perrone G."/>
            <person name="Piumi F."/>
            <person name="Punt P.J."/>
            <person name="Ram A.F."/>
            <person name="Ramon A."/>
            <person name="Rauscher S."/>
            <person name="Record E."/>
            <person name="Riano-Pachon D.M."/>
            <person name="Robert V."/>
            <person name="Roehrig J."/>
            <person name="Ruller R."/>
            <person name="Salamov A."/>
            <person name="Salih N.S."/>
            <person name="Samson R.A."/>
            <person name="Sandor E."/>
            <person name="Sanguinetti M."/>
            <person name="Schuetze T."/>
            <person name="Sepcic K."/>
            <person name="Shelest E."/>
            <person name="Sherlock G."/>
            <person name="Sophianopoulou V."/>
            <person name="Squina F.M."/>
            <person name="Sun H."/>
            <person name="Susca A."/>
            <person name="Todd R.B."/>
            <person name="Tsang A."/>
            <person name="Unkles S.E."/>
            <person name="van de Wiele N."/>
            <person name="van Rossen-Uffink D."/>
            <person name="Oliveira J.V."/>
            <person name="Vesth T.C."/>
            <person name="Visser J."/>
            <person name="Yu J.-H."/>
            <person name="Zhou M."/>
            <person name="Andersen M.R."/>
            <person name="Archer D.B."/>
            <person name="Baker S.E."/>
            <person name="Benoit I."/>
            <person name="Brakhage A.A."/>
            <person name="Braus G.H."/>
            <person name="Fischer R."/>
            <person name="Frisvad J.C."/>
            <person name="Goldman G.H."/>
            <person name="Houbraken J."/>
            <person name="Oakley B."/>
            <person name="Pocsi I."/>
            <person name="Scazzocchio C."/>
            <person name="Seiboth B."/>
            <person name="vanKuyk P.A."/>
            <person name="Wortman J."/>
            <person name="Dyer P.S."/>
            <person name="Grigoriev I.V."/>
        </authorList>
    </citation>
    <scope>NUCLEOTIDE SEQUENCE [LARGE SCALE GENOMIC DNA]</scope>
    <source>
        <strain evidence="2">CBS 101740 / IMI 381727 / IBT 21946</strain>
    </source>
</reference>
<organism evidence="1 2">
    <name type="scientific">Aspergillus brasiliensis (strain CBS 101740 / IMI 381727 / IBT 21946)</name>
    <dbReference type="NCBI Taxonomy" id="767769"/>
    <lineage>
        <taxon>Eukaryota</taxon>
        <taxon>Fungi</taxon>
        <taxon>Dikarya</taxon>
        <taxon>Ascomycota</taxon>
        <taxon>Pezizomycotina</taxon>
        <taxon>Eurotiomycetes</taxon>
        <taxon>Eurotiomycetidae</taxon>
        <taxon>Eurotiales</taxon>
        <taxon>Aspergillaceae</taxon>
        <taxon>Aspergillus</taxon>
        <taxon>Aspergillus subgen. Circumdati</taxon>
    </lineage>
</organism>
<keyword evidence="2" id="KW-1185">Reference proteome</keyword>
<dbReference type="STRING" id="767769.A0A1L9UYG1"/>
<dbReference type="VEuPathDB" id="FungiDB:ASPBRDRAFT_39107"/>
<dbReference type="Proteomes" id="UP000184499">
    <property type="component" value="Unassembled WGS sequence"/>
</dbReference>
<evidence type="ECO:0000313" key="1">
    <source>
        <dbReference type="EMBL" id="OJJ76612.1"/>
    </source>
</evidence>
<proteinExistence type="predicted"/>
<evidence type="ECO:0000313" key="2">
    <source>
        <dbReference type="Proteomes" id="UP000184499"/>
    </source>
</evidence>
<dbReference type="RefSeq" id="XP_067483859.1">
    <property type="nucleotide sequence ID" value="XM_067624075.1"/>
</dbReference>
<dbReference type="EMBL" id="KV878680">
    <property type="protein sequence ID" value="OJJ76612.1"/>
    <property type="molecule type" value="Genomic_DNA"/>
</dbReference>
<gene>
    <name evidence="1" type="ORF">ASPBRDRAFT_39107</name>
</gene>
<accession>A0A1L9UYG1</accession>